<evidence type="ECO:0000313" key="3">
    <source>
        <dbReference type="Proteomes" id="UP000281084"/>
    </source>
</evidence>
<keyword evidence="1" id="KW-0812">Transmembrane</keyword>
<dbReference type="EMBL" id="RAXZ01000021">
    <property type="protein sequence ID" value="RKG50085.1"/>
    <property type="molecule type" value="Genomic_DNA"/>
</dbReference>
<keyword evidence="1" id="KW-1133">Transmembrane helix</keyword>
<keyword evidence="1" id="KW-0472">Membrane</keyword>
<evidence type="ECO:0000313" key="2">
    <source>
        <dbReference type="EMBL" id="RKG50085.1"/>
    </source>
</evidence>
<reference evidence="2 3" key="1">
    <citation type="submission" date="2018-09" db="EMBL/GenBank/DDBJ databases">
        <title>The draft genome of Acinetobacter spp. strains.</title>
        <authorList>
            <person name="Qin J."/>
            <person name="Feng Y."/>
            <person name="Zong Z."/>
        </authorList>
    </citation>
    <scope>NUCLEOTIDE SEQUENCE [LARGE SCALE GENOMIC DNA]</scope>
    <source>
        <strain evidence="2 3">WCHAc060002</strain>
    </source>
</reference>
<feature type="transmembrane region" description="Helical" evidence="1">
    <location>
        <begin position="32"/>
        <end position="54"/>
    </location>
</feature>
<dbReference type="AlphaFoldDB" id="A0A3A8FT02"/>
<gene>
    <name evidence="2" type="ORF">D7V64_13210</name>
</gene>
<proteinExistence type="predicted"/>
<name>A0A3A8FT02_9GAMM</name>
<dbReference type="RefSeq" id="WP_120367988.1">
    <property type="nucleotide sequence ID" value="NZ_RAXZ01000021.1"/>
</dbReference>
<sequence length="70" mass="7757">MKYGVFSALIISVLWGILAIAQLWFSPLSSEIFTKVTISAGILVAIIVLSTIVIREFLTDQNLRKDGFID</sequence>
<protein>
    <submittedName>
        <fullName evidence="2">Uncharacterized protein</fullName>
    </submittedName>
</protein>
<organism evidence="2 3">
    <name type="scientific">Acinetobacter cumulans</name>
    <dbReference type="NCBI Taxonomy" id="2136182"/>
    <lineage>
        <taxon>Bacteria</taxon>
        <taxon>Pseudomonadati</taxon>
        <taxon>Pseudomonadota</taxon>
        <taxon>Gammaproteobacteria</taxon>
        <taxon>Moraxellales</taxon>
        <taxon>Moraxellaceae</taxon>
        <taxon>Acinetobacter</taxon>
    </lineage>
</organism>
<feature type="transmembrane region" description="Helical" evidence="1">
    <location>
        <begin position="6"/>
        <end position="25"/>
    </location>
</feature>
<evidence type="ECO:0000256" key="1">
    <source>
        <dbReference type="SAM" id="Phobius"/>
    </source>
</evidence>
<dbReference type="Proteomes" id="UP000281084">
    <property type="component" value="Unassembled WGS sequence"/>
</dbReference>
<accession>A0A3A8FT02</accession>
<comment type="caution">
    <text evidence="2">The sequence shown here is derived from an EMBL/GenBank/DDBJ whole genome shotgun (WGS) entry which is preliminary data.</text>
</comment>